<dbReference type="EMBL" id="AB555741">
    <property type="protein sequence ID" value="BAK55746.1"/>
    <property type="molecule type" value="mRNA"/>
</dbReference>
<evidence type="ECO:0000256" key="2">
    <source>
        <dbReference type="ARBA" id="ARBA00022676"/>
    </source>
</evidence>
<sequence>MKNQELVFIPSAVMSHLVSTVELAKLLIDRNEHLSITVLIMKLPYEKNVGNYTYPQTEASDSRIRFLELKKDESASQTVSPILFIYQFVEDHKNSARDVLTEISNSASSDLVGVVVDMFCSSMIDVANEFGVPSYVFYTSGAAMLGLMLHLQSLRDDFGEDVTNYENSKVELAVPTYINPVPVKVLPSRLFDMEGGGNMFLNLTKRFRETKGIVINSFFELESHAIQALSNDKTIPPVYPVGPILDLKESNGQNQETEMITKWLDIQPDSSVVFLCFGSRGCFDGGQVKEIACALESSGYRFLWSLRRPPPKGKFESPGDYENLEEALPEGFLQRTAEVGKVIGWAPQAAILSHPAVGCFVSHCGWNSTLESVWFGVPMATWPLYAEQQVNAFLLLKDLGMAVDIKMDFKSTSFEPSTEIVAADLIEKAIKHLMDPENEIRKKVKEKKEKSRLSLSEGGPSSASLGRFLDALIDNIP</sequence>
<protein>
    <recommendedName>
        <fullName evidence="5">Glycosyltransferase</fullName>
        <ecNumber evidence="5">2.4.1.-</ecNumber>
    </recommendedName>
</protein>
<dbReference type="FunFam" id="3.40.50.2000:FF:000080">
    <property type="entry name" value="Glycosyltransferase"/>
    <property type="match status" value="1"/>
</dbReference>
<comment type="similarity">
    <text evidence="1 4">Belongs to the UDP-glycosyltransferase family.</text>
</comment>
<dbReference type="PANTHER" id="PTHR48048">
    <property type="entry name" value="GLYCOSYLTRANSFERASE"/>
    <property type="match status" value="1"/>
</dbReference>
<dbReference type="CDD" id="cd03784">
    <property type="entry name" value="GT1_Gtf-like"/>
    <property type="match status" value="1"/>
</dbReference>
<dbReference type="InterPro" id="IPR002213">
    <property type="entry name" value="UDP_glucos_trans"/>
</dbReference>
<dbReference type="GO" id="GO:0035251">
    <property type="term" value="F:UDP-glucosyltransferase activity"/>
    <property type="evidence" value="ECO:0007669"/>
    <property type="project" value="InterPro"/>
</dbReference>
<dbReference type="Gene3D" id="3.40.50.2000">
    <property type="entry name" value="Glycogen Phosphorylase B"/>
    <property type="match status" value="2"/>
</dbReference>
<accession>F8WKX0</accession>
<dbReference type="PROSITE" id="PS00375">
    <property type="entry name" value="UDPGT"/>
    <property type="match status" value="1"/>
</dbReference>
<reference evidence="6" key="1">
    <citation type="journal article" date="2011" name="J. Biol. Chem.">
        <title>Iridoid-specific Glucosyltransferase from Gardenia jasminoides.</title>
        <authorList>
            <person name="Nagatoshi M."/>
            <person name="Terasaka K."/>
            <person name="Nagatsu A."/>
            <person name="Mizukami H."/>
        </authorList>
    </citation>
    <scope>NUCLEOTIDE SEQUENCE</scope>
</reference>
<dbReference type="EC" id="2.4.1.-" evidence="5"/>
<evidence type="ECO:0000256" key="3">
    <source>
        <dbReference type="ARBA" id="ARBA00022679"/>
    </source>
</evidence>
<dbReference type="Pfam" id="PF00201">
    <property type="entry name" value="UDPGT"/>
    <property type="match status" value="1"/>
</dbReference>
<keyword evidence="3 4" id="KW-0808">Transferase</keyword>
<dbReference type="FunFam" id="3.40.50.2000:FF:000056">
    <property type="entry name" value="Glycosyltransferase"/>
    <property type="match status" value="1"/>
</dbReference>
<evidence type="ECO:0000256" key="4">
    <source>
        <dbReference type="RuleBase" id="RU003718"/>
    </source>
</evidence>
<evidence type="ECO:0000256" key="1">
    <source>
        <dbReference type="ARBA" id="ARBA00009995"/>
    </source>
</evidence>
<dbReference type="AlphaFoldDB" id="F8WKX0"/>
<dbReference type="SUPFAM" id="SSF53756">
    <property type="entry name" value="UDP-Glycosyltransferase/glycogen phosphorylase"/>
    <property type="match status" value="1"/>
</dbReference>
<dbReference type="InterPro" id="IPR050481">
    <property type="entry name" value="UDP-glycosyltransf_plant"/>
</dbReference>
<name>F8WKX0_GARJA</name>
<dbReference type="InterPro" id="IPR035595">
    <property type="entry name" value="UDP_glycos_trans_CS"/>
</dbReference>
<gene>
    <name evidence="6" type="primary">GjUGT11</name>
</gene>
<evidence type="ECO:0000313" key="6">
    <source>
        <dbReference type="EMBL" id="BAK55746.1"/>
    </source>
</evidence>
<keyword evidence="2 4" id="KW-0328">Glycosyltransferase</keyword>
<organism evidence="6">
    <name type="scientific">Gardenia jasminoides</name>
    <name type="common">Cape jasmine</name>
    <name type="synonym">Gardenia augusta</name>
    <dbReference type="NCBI Taxonomy" id="114476"/>
    <lineage>
        <taxon>Eukaryota</taxon>
        <taxon>Viridiplantae</taxon>
        <taxon>Streptophyta</taxon>
        <taxon>Embryophyta</taxon>
        <taxon>Tracheophyta</taxon>
        <taxon>Spermatophyta</taxon>
        <taxon>Magnoliopsida</taxon>
        <taxon>eudicotyledons</taxon>
        <taxon>Gunneridae</taxon>
        <taxon>Pentapetalae</taxon>
        <taxon>asterids</taxon>
        <taxon>lamiids</taxon>
        <taxon>Gentianales</taxon>
        <taxon>Rubiaceae</taxon>
        <taxon>Ixoroideae</taxon>
        <taxon>Gardenieae complex</taxon>
        <taxon>Gardenieae - Pavetteae clade</taxon>
        <taxon>Gardenieae</taxon>
        <taxon>Gardenia</taxon>
    </lineage>
</organism>
<evidence type="ECO:0000256" key="5">
    <source>
        <dbReference type="RuleBase" id="RU362057"/>
    </source>
</evidence>
<proteinExistence type="evidence at transcript level"/>
<dbReference type="PANTHER" id="PTHR48048:SF88">
    <property type="entry name" value="GLYCOSYLTRANSFERASE"/>
    <property type="match status" value="1"/>
</dbReference>
<reference evidence="6" key="2">
    <citation type="journal article" date="2012" name="FEBS Lett.">
        <title>UGT75L6 and UGT94E5 mediate sequential glucosylation of crocetin to crocin in Gardenia jasminoides.</title>
        <authorList>
            <person name="Nagatoshi M."/>
            <person name="Terasaka K."/>
            <person name="Owaki M."/>
            <person name="Sota M."/>
            <person name="Inukai T."/>
            <person name="Nagatsu A."/>
            <person name="Mizukami H."/>
        </authorList>
    </citation>
    <scope>NUCLEOTIDE SEQUENCE</scope>
</reference>